<dbReference type="InterPro" id="IPR050922">
    <property type="entry name" value="LytR/CpsA/Psr_CW_biosynth"/>
</dbReference>
<reference evidence="5 6" key="1">
    <citation type="submission" date="2018-03" db="EMBL/GenBank/DDBJ databases">
        <title>Genomic Encyclopedia of Archaeal and Bacterial Type Strains, Phase II (KMG-II): from individual species to whole genera.</title>
        <authorList>
            <person name="Goeker M."/>
        </authorList>
    </citation>
    <scope>NUCLEOTIDE SEQUENCE [LARGE SCALE GENOMIC DNA]</scope>
    <source>
        <strain evidence="5 6">DSM 45601</strain>
    </source>
</reference>
<dbReference type="OrthoDB" id="3759589at2"/>
<dbReference type="AlphaFoldDB" id="A0A2T0PT00"/>
<evidence type="ECO:0000259" key="4">
    <source>
        <dbReference type="Pfam" id="PF03816"/>
    </source>
</evidence>
<evidence type="ECO:0000256" key="2">
    <source>
        <dbReference type="SAM" id="MobiDB-lite"/>
    </source>
</evidence>
<feature type="region of interest" description="Disordered" evidence="2">
    <location>
        <begin position="1"/>
        <end position="91"/>
    </location>
</feature>
<dbReference type="PANTHER" id="PTHR33392:SF6">
    <property type="entry name" value="POLYISOPRENYL-TEICHOIC ACID--PEPTIDOGLYCAN TEICHOIC ACID TRANSFERASE TAGU"/>
    <property type="match status" value="1"/>
</dbReference>
<gene>
    <name evidence="5" type="ORF">CLV72_11341</name>
</gene>
<accession>A0A2T0PT00</accession>
<protein>
    <submittedName>
        <fullName evidence="5">LytR family transcriptional attenuator</fullName>
    </submittedName>
</protein>
<organism evidence="5 6">
    <name type="scientific">Allonocardiopsis opalescens</name>
    <dbReference type="NCBI Taxonomy" id="1144618"/>
    <lineage>
        <taxon>Bacteria</taxon>
        <taxon>Bacillati</taxon>
        <taxon>Actinomycetota</taxon>
        <taxon>Actinomycetes</taxon>
        <taxon>Streptosporangiales</taxon>
        <taxon>Allonocardiopsis</taxon>
    </lineage>
</organism>
<keyword evidence="3" id="KW-0472">Membrane</keyword>
<comment type="caution">
    <text evidence="5">The sequence shown here is derived from an EMBL/GenBank/DDBJ whole genome shotgun (WGS) entry which is preliminary data.</text>
</comment>
<name>A0A2T0PT00_9ACTN</name>
<keyword evidence="3" id="KW-1133">Transmembrane helix</keyword>
<sequence>MTEWPRERRGGDGESRHERTQVFRRPSGGGVPQAAGDDAFEDLYRPRGGRRSSQDDYRSAQSGYPGHDDEPPGPPRRPSTARSPRPRRKRGHPVRNTFIILLILLVGAPLALYVWGNSQLQRVDALADYEGRPDNQPGTTWLIVGSDSREGLDRAERAELGTGSAEGRRTDTMMLFHIPAGEDPPVLISLPRDSLVTIDGYGENRLNAAYAFEDGGPQLLARTVEQSTGIRIDHYADIGFAGFVGIVDAIGGVELCPEEPIEDPKAALDIDAGCQTLTGAEALGYVRTRATVRADLDRVERQREFFGALMSRASSPAVLFNPIRAIPLMSAGTSTFEVDDGDGLWDLMWLAMAMRDQGELVTTTVPIASTPNYGSLGSVVIWDETRSSELFNAIIEDRPVPEEALENFN</sequence>
<feature type="domain" description="Cell envelope-related transcriptional attenuator" evidence="4">
    <location>
        <begin position="169"/>
        <end position="314"/>
    </location>
</feature>
<dbReference type="Gene3D" id="3.40.630.190">
    <property type="entry name" value="LCP protein"/>
    <property type="match status" value="1"/>
</dbReference>
<dbReference type="InterPro" id="IPR004474">
    <property type="entry name" value="LytR_CpsA_psr"/>
</dbReference>
<proteinExistence type="inferred from homology"/>
<evidence type="ECO:0000313" key="6">
    <source>
        <dbReference type="Proteomes" id="UP000237846"/>
    </source>
</evidence>
<dbReference type="EMBL" id="PVZC01000013">
    <property type="protein sequence ID" value="PRX91856.1"/>
    <property type="molecule type" value="Genomic_DNA"/>
</dbReference>
<evidence type="ECO:0000256" key="3">
    <source>
        <dbReference type="SAM" id="Phobius"/>
    </source>
</evidence>
<evidence type="ECO:0000256" key="1">
    <source>
        <dbReference type="ARBA" id="ARBA00006068"/>
    </source>
</evidence>
<evidence type="ECO:0000313" key="5">
    <source>
        <dbReference type="EMBL" id="PRX91856.1"/>
    </source>
</evidence>
<dbReference type="Pfam" id="PF03816">
    <property type="entry name" value="LytR_cpsA_psr"/>
    <property type="match status" value="1"/>
</dbReference>
<dbReference type="PANTHER" id="PTHR33392">
    <property type="entry name" value="POLYISOPRENYL-TEICHOIC ACID--PEPTIDOGLYCAN TEICHOIC ACID TRANSFERASE TAGU"/>
    <property type="match status" value="1"/>
</dbReference>
<comment type="similarity">
    <text evidence="1">Belongs to the LytR/CpsA/Psr (LCP) family.</text>
</comment>
<keyword evidence="3" id="KW-0812">Transmembrane</keyword>
<feature type="transmembrane region" description="Helical" evidence="3">
    <location>
        <begin position="97"/>
        <end position="116"/>
    </location>
</feature>
<dbReference type="NCBIfam" id="TIGR00350">
    <property type="entry name" value="lytR_cpsA_psr"/>
    <property type="match status" value="1"/>
</dbReference>
<keyword evidence="6" id="KW-1185">Reference proteome</keyword>
<dbReference type="Proteomes" id="UP000237846">
    <property type="component" value="Unassembled WGS sequence"/>
</dbReference>
<dbReference type="RefSeq" id="WP_106253570.1">
    <property type="nucleotide sequence ID" value="NZ_PVZC01000013.1"/>
</dbReference>
<feature type="compositionally biased region" description="Basic and acidic residues" evidence="2">
    <location>
        <begin position="1"/>
        <end position="21"/>
    </location>
</feature>